<name>Q6JKE1_9CBAC</name>
<dbReference type="Proteomes" id="UP000243697">
    <property type="component" value="Segment"/>
</dbReference>
<dbReference type="GeneID" id="7871769"/>
<organism evidence="1 2">
    <name type="scientific">Neodiprion sertifer nucleopolyhedrovirus</name>
    <dbReference type="NCBI Taxonomy" id="111874"/>
    <lineage>
        <taxon>Viruses</taxon>
        <taxon>Viruses incertae sedis</taxon>
        <taxon>Naldaviricetes</taxon>
        <taxon>Lefavirales</taxon>
        <taxon>Baculoviridae</taxon>
        <taxon>Gammabaculovirus</taxon>
        <taxon>Gammabaculovirus nesertiferis</taxon>
    </lineage>
</organism>
<evidence type="ECO:0000313" key="2">
    <source>
        <dbReference type="Proteomes" id="UP000243697"/>
    </source>
</evidence>
<evidence type="ECO:0000313" key="1">
    <source>
        <dbReference type="EMBL" id="AAQ96396.1"/>
    </source>
</evidence>
<dbReference type="RefSeq" id="YP_025126.1">
    <property type="nucleotide sequence ID" value="NC_005905.1"/>
</dbReference>
<dbReference type="KEGG" id="vg:7871769"/>
<dbReference type="EMBL" id="AY430810">
    <property type="protein sequence ID" value="AAQ96396.1"/>
    <property type="molecule type" value="Genomic_DNA"/>
</dbReference>
<protein>
    <recommendedName>
        <fullName evidence="3">RING-type domain-containing protein</fullName>
    </recommendedName>
</protein>
<evidence type="ECO:0008006" key="3">
    <source>
        <dbReference type="Google" id="ProtNLM"/>
    </source>
</evidence>
<keyword evidence="2" id="KW-1185">Reference proteome</keyword>
<sequence>MKRCTDTSANTDVVDDETKQQLATLRSAIEEIVNESRRDSIISYDTRNIRKYFGLYASLPLDENALKQRIEYFESAWGEKTVNVCVSFVNWATFNGKPINMSYINEHLIEPLNDCINRRFSILERNMAMQSSIKELIGSVTCDEPHNVWSSIVKLYELSRENETLLDQDEKIANMVLANLEKIRSCDGPEKMQLMHEIMSSIRNKVEPVDFSLVQKMVKKTNPLNPEHKEFLQNAMFPSMLKVDRECIICFEEKLIYEFCYYECGHSVCSECSHKVNPNQCYYQCTNSKLLTVGFKPANHEYVEDSE</sequence>
<proteinExistence type="predicted"/>
<reference evidence="1 2" key="1">
    <citation type="journal article" date="2004" name="J. Virol.">
        <title>Sequence analysis of the genome of the Neodiprion sertifer nucleopolyhedrovirus.</title>
        <authorList>
            <person name="Garcia-Maruniak A."/>
            <person name="Maruniak J.E."/>
            <person name="Zanotto P.M."/>
            <person name="Doumbouya A.E."/>
            <person name="Liu J.C."/>
            <person name="Merritt T.M."/>
            <person name="Lanoie J.S."/>
        </authorList>
    </citation>
    <scope>NUCLEOTIDE SEQUENCE [LARGE SCALE GENOMIC DNA]</scope>
</reference>
<accession>Q6JKE1</accession>